<proteinExistence type="predicted"/>
<dbReference type="EMBL" id="JAHCVI010000002">
    <property type="protein sequence ID" value="KAG7289380.1"/>
    <property type="molecule type" value="Genomic_DNA"/>
</dbReference>
<feature type="domain" description="O-methyltransferase C-terminal" evidence="4">
    <location>
        <begin position="430"/>
        <end position="643"/>
    </location>
</feature>
<dbReference type="Proteomes" id="UP001197093">
    <property type="component" value="Unassembled WGS sequence"/>
</dbReference>
<evidence type="ECO:0000256" key="3">
    <source>
        <dbReference type="ARBA" id="ARBA00022691"/>
    </source>
</evidence>
<dbReference type="Gene3D" id="3.40.50.150">
    <property type="entry name" value="Vaccinia Virus protein VP39"/>
    <property type="match status" value="2"/>
</dbReference>
<dbReference type="InterPro" id="IPR029063">
    <property type="entry name" value="SAM-dependent_MTases_sf"/>
</dbReference>
<dbReference type="InterPro" id="IPR036390">
    <property type="entry name" value="WH_DNA-bd_sf"/>
</dbReference>
<name>A0AAD4I0K5_9PEZI</name>
<organism evidence="5 6">
    <name type="scientific">Staphylotrichum longicolle</name>
    <dbReference type="NCBI Taxonomy" id="669026"/>
    <lineage>
        <taxon>Eukaryota</taxon>
        <taxon>Fungi</taxon>
        <taxon>Dikarya</taxon>
        <taxon>Ascomycota</taxon>
        <taxon>Pezizomycotina</taxon>
        <taxon>Sordariomycetes</taxon>
        <taxon>Sordariomycetidae</taxon>
        <taxon>Sordariales</taxon>
        <taxon>Chaetomiaceae</taxon>
        <taxon>Staphylotrichum</taxon>
    </lineage>
</organism>
<evidence type="ECO:0000313" key="6">
    <source>
        <dbReference type="Proteomes" id="UP001197093"/>
    </source>
</evidence>
<keyword evidence="6" id="KW-1185">Reference proteome</keyword>
<dbReference type="PANTHER" id="PTHR43712">
    <property type="entry name" value="PUTATIVE (AFU_ORTHOLOGUE AFUA_4G14580)-RELATED"/>
    <property type="match status" value="1"/>
</dbReference>
<dbReference type="AlphaFoldDB" id="A0AAD4I0K5"/>
<reference evidence="5" key="1">
    <citation type="submission" date="2023-02" db="EMBL/GenBank/DDBJ databases">
        <authorList>
            <person name="Palmer J.M."/>
        </authorList>
    </citation>
    <scope>NUCLEOTIDE SEQUENCE</scope>
    <source>
        <strain evidence="5">FW57</strain>
    </source>
</reference>
<evidence type="ECO:0000256" key="1">
    <source>
        <dbReference type="ARBA" id="ARBA00022603"/>
    </source>
</evidence>
<dbReference type="SUPFAM" id="SSF53335">
    <property type="entry name" value="S-adenosyl-L-methionine-dependent methyltransferases"/>
    <property type="match status" value="2"/>
</dbReference>
<dbReference type="Pfam" id="PF00891">
    <property type="entry name" value="Methyltransf_2"/>
    <property type="match status" value="1"/>
</dbReference>
<dbReference type="GO" id="GO:0008171">
    <property type="term" value="F:O-methyltransferase activity"/>
    <property type="evidence" value="ECO:0007669"/>
    <property type="project" value="InterPro"/>
</dbReference>
<sequence>MTTEDGVGSKSKDVAWYFPPINAVSETVQDLLEKYSHLCPDEVIPQILDIVNQIWDIFPWPCVGTFYFLNLSLCRHDVYPIILDRIKNQGHVFLDVGCCFAQDLRKLVHDGAPPTNLIGLEEQAEFLPLATRFFRDEDRLPAQNFIAADFMDRGNLRLREFEGRVDIVQLSLILHLWNWDGQVEACKRIIELLRPEKGSMIVGQSVGHMDGVEAPGRPGTIVFKHNAETFLEMWRQIERDTGTKWDLLVQDINEQTRTLTGYLRANGLPDPSFDRHGPVTTLPAQAPEELRIAREKLLDNALQIFQLISGPADYLQNAIASHHYMEILRWMSHFGIFELVPLEGGISYSELATKACVSVLRLKCLARMAMTNHVFAEPKPGFIAHSATSAALVENPKLRDQRVWVTSVNVPTAGAMVTAHERWPNSTAPNETAFSVAFNTNLPMYQYIAQQPELHKVFGRVMSGVGSSPKSDLKHLVNAFNWAGLNKATVVDIGGSMGHSCVALAKAFPDLDLVVQDIPHVVEAGAKTVRDENGPDIARRITFQGYDFFTTQPLKGAAVYLFRQILHNWDSENSVRILKNTVNSMNQSSHLLIMDFVLPEPGSILSITERELRSKDVGMMQRFNAQERDLEEWRTILEAADYRLKIVAVNKPYGSSMSVIDAILG</sequence>
<dbReference type="InterPro" id="IPR001077">
    <property type="entry name" value="COMT_C"/>
</dbReference>
<evidence type="ECO:0000259" key="4">
    <source>
        <dbReference type="Pfam" id="PF00891"/>
    </source>
</evidence>
<dbReference type="PROSITE" id="PS51683">
    <property type="entry name" value="SAM_OMT_II"/>
    <property type="match status" value="1"/>
</dbReference>
<protein>
    <submittedName>
        <fullName evidence="5">O-methyltransferase bik3</fullName>
    </submittedName>
</protein>
<comment type="caution">
    <text evidence="5">The sequence shown here is derived from an EMBL/GenBank/DDBJ whole genome shotgun (WGS) entry which is preliminary data.</text>
</comment>
<keyword evidence="3" id="KW-0949">S-adenosyl-L-methionine</keyword>
<dbReference type="GO" id="GO:0032259">
    <property type="term" value="P:methylation"/>
    <property type="evidence" value="ECO:0007669"/>
    <property type="project" value="UniProtKB-KW"/>
</dbReference>
<dbReference type="SUPFAM" id="SSF46785">
    <property type="entry name" value="Winged helix' DNA-binding domain"/>
    <property type="match status" value="1"/>
</dbReference>
<accession>A0AAD4I0K5</accession>
<evidence type="ECO:0000313" key="5">
    <source>
        <dbReference type="EMBL" id="KAG7289380.1"/>
    </source>
</evidence>
<evidence type="ECO:0000256" key="2">
    <source>
        <dbReference type="ARBA" id="ARBA00022679"/>
    </source>
</evidence>
<dbReference type="Gene3D" id="1.10.10.10">
    <property type="entry name" value="Winged helix-like DNA-binding domain superfamily/Winged helix DNA-binding domain"/>
    <property type="match status" value="1"/>
</dbReference>
<dbReference type="PANTHER" id="PTHR43712:SF19">
    <property type="entry name" value="DUAL O-METHYLTRANSFERASE_FAD-DEPENDENT MONOOXYGENASE ELCB"/>
    <property type="match status" value="1"/>
</dbReference>
<dbReference type="InterPro" id="IPR016461">
    <property type="entry name" value="COMT-like"/>
</dbReference>
<keyword evidence="1" id="KW-0489">Methyltransferase</keyword>
<keyword evidence="2" id="KW-0808">Transferase</keyword>
<dbReference type="InterPro" id="IPR036388">
    <property type="entry name" value="WH-like_DNA-bd_sf"/>
</dbReference>
<gene>
    <name evidence="5" type="primary">BIK3</name>
    <name evidence="5" type="ORF">NEMBOFW57_005750</name>
</gene>